<reference evidence="2 3" key="1">
    <citation type="submission" date="2018-11" db="EMBL/GenBank/DDBJ databases">
        <title>Genomic Encyclopedia of Type Strains, Phase IV (KMG-IV): sequencing the most valuable type-strain genomes for metagenomic binning, comparative biology and taxonomic classification.</title>
        <authorList>
            <person name="Goeker M."/>
        </authorList>
    </citation>
    <scope>NUCLEOTIDE SEQUENCE [LARGE SCALE GENOMIC DNA]</scope>
    <source>
        <strain evidence="2 3">DSM 5900</strain>
    </source>
</reference>
<comment type="caution">
    <text evidence="2">The sequence shown here is derived from an EMBL/GenBank/DDBJ whole genome shotgun (WGS) entry which is preliminary data.</text>
</comment>
<evidence type="ECO:0000313" key="2">
    <source>
        <dbReference type="EMBL" id="ROP81137.1"/>
    </source>
</evidence>
<dbReference type="Proteomes" id="UP000278222">
    <property type="component" value="Unassembled WGS sequence"/>
</dbReference>
<evidence type="ECO:0000259" key="1">
    <source>
        <dbReference type="Pfam" id="PF01636"/>
    </source>
</evidence>
<dbReference type="Gene3D" id="3.90.1200.10">
    <property type="match status" value="1"/>
</dbReference>
<keyword evidence="3" id="KW-1185">Reference proteome</keyword>
<organism evidence="2 3">
    <name type="scientific">Stella humosa</name>
    <dbReference type="NCBI Taxonomy" id="94"/>
    <lineage>
        <taxon>Bacteria</taxon>
        <taxon>Pseudomonadati</taxon>
        <taxon>Pseudomonadota</taxon>
        <taxon>Alphaproteobacteria</taxon>
        <taxon>Rhodospirillales</taxon>
        <taxon>Stellaceae</taxon>
        <taxon>Stella</taxon>
    </lineage>
</organism>
<evidence type="ECO:0000313" key="3">
    <source>
        <dbReference type="Proteomes" id="UP000278222"/>
    </source>
</evidence>
<name>A0A3N1KP62_9PROT</name>
<keyword evidence="2" id="KW-0808">Transferase</keyword>
<gene>
    <name evidence="2" type="ORF">EDC65_4992</name>
</gene>
<feature type="domain" description="Aminoglycoside phosphotransferase" evidence="1">
    <location>
        <begin position="36"/>
        <end position="286"/>
    </location>
</feature>
<dbReference type="PANTHER" id="PTHR21310">
    <property type="entry name" value="AMINOGLYCOSIDE PHOSPHOTRANSFERASE-RELATED-RELATED"/>
    <property type="match status" value="1"/>
</dbReference>
<sequence length="322" mass="33055">MREGWQRGQQALAPGLDLVRDLVGRALPGARALAAAPVAGGLANTNLRVTLAGAADPVLLRIYQRDQAEAAKEAALHALVAGRVPVPRFLARPGLDDASGLHFAVLEWMPGDRMETVVPGLDPAAAAAVGRSAGAVLAAIHAVGFPAAGFLGPNLDIVHPVVGGRAGLEGFLRRCLVDGPGGARLGPAATDAALAFAAAEGDRLAAWETRACLVHGDFNGSNLLAAAGRVTAVLDWEFAFAGWPAFDFGNLLRPPAGDDASFVAGVEVGYRAAGGHLPADWRRLAAIADLYAWADFLARPDATPGLVRDAAAMIRRTIGSGG</sequence>
<dbReference type="Pfam" id="PF01636">
    <property type="entry name" value="APH"/>
    <property type="match status" value="1"/>
</dbReference>
<proteinExistence type="predicted"/>
<dbReference type="EMBL" id="RJKX01000018">
    <property type="protein sequence ID" value="ROP81137.1"/>
    <property type="molecule type" value="Genomic_DNA"/>
</dbReference>
<dbReference type="SUPFAM" id="SSF56112">
    <property type="entry name" value="Protein kinase-like (PK-like)"/>
    <property type="match status" value="1"/>
</dbReference>
<dbReference type="InterPro" id="IPR051678">
    <property type="entry name" value="AGP_Transferase"/>
</dbReference>
<dbReference type="InterPro" id="IPR011009">
    <property type="entry name" value="Kinase-like_dom_sf"/>
</dbReference>
<accession>A0A3N1KP62</accession>
<dbReference type="GO" id="GO:0016301">
    <property type="term" value="F:kinase activity"/>
    <property type="evidence" value="ECO:0007669"/>
    <property type="project" value="UniProtKB-KW"/>
</dbReference>
<dbReference type="InterPro" id="IPR002575">
    <property type="entry name" value="Aminoglycoside_PTrfase"/>
</dbReference>
<keyword evidence="2" id="KW-0418">Kinase</keyword>
<protein>
    <submittedName>
        <fullName evidence="2">Aminoglycoside phosphotransferase (APT) family kinase protein</fullName>
    </submittedName>
</protein>
<dbReference type="AlphaFoldDB" id="A0A3N1KP62"/>